<evidence type="ECO:0000256" key="1">
    <source>
        <dbReference type="SAM" id="MobiDB-lite"/>
    </source>
</evidence>
<gene>
    <name evidence="2" type="ORF">SLEP1_g40674</name>
</gene>
<evidence type="ECO:0000313" key="3">
    <source>
        <dbReference type="Proteomes" id="UP001054252"/>
    </source>
</evidence>
<comment type="caution">
    <text evidence="2">The sequence shown here is derived from an EMBL/GenBank/DDBJ whole genome shotgun (WGS) entry which is preliminary data.</text>
</comment>
<feature type="region of interest" description="Disordered" evidence="1">
    <location>
        <begin position="352"/>
        <end position="373"/>
    </location>
</feature>
<keyword evidence="3" id="KW-1185">Reference proteome</keyword>
<protein>
    <recommendedName>
        <fullName evidence="4">BZIP domain-containing protein</fullName>
    </recommendedName>
</protein>
<organism evidence="2 3">
    <name type="scientific">Rubroshorea leprosula</name>
    <dbReference type="NCBI Taxonomy" id="152421"/>
    <lineage>
        <taxon>Eukaryota</taxon>
        <taxon>Viridiplantae</taxon>
        <taxon>Streptophyta</taxon>
        <taxon>Embryophyta</taxon>
        <taxon>Tracheophyta</taxon>
        <taxon>Spermatophyta</taxon>
        <taxon>Magnoliopsida</taxon>
        <taxon>eudicotyledons</taxon>
        <taxon>Gunneridae</taxon>
        <taxon>Pentapetalae</taxon>
        <taxon>rosids</taxon>
        <taxon>malvids</taxon>
        <taxon>Malvales</taxon>
        <taxon>Dipterocarpaceae</taxon>
        <taxon>Rubroshorea</taxon>
    </lineage>
</organism>
<dbReference type="EMBL" id="BPVZ01000094">
    <property type="protein sequence ID" value="GKV32039.1"/>
    <property type="molecule type" value="Genomic_DNA"/>
</dbReference>
<sequence>MERSGDEEWPPREYSPNTREIIQILLQSPTSSEQGLLENMQPADEQQFEDPNGFLHNWINKCGMQPLTRQHLGQPDTSTSIDQGCEQNFNRSVIQTTEGKLPLTQQQLGTTRKKRQRSTADSQSPGICETIAGDKVARKRQNDKRYRDRIKQQKQQMKSDLEELGAEHGQLKHEYQEMKSKVEKLEAENGRLKNKLERITNKYKKLERITNKYKKLKRKNTETSRFVCLLKWQSYFVARCVNSSRNSPKVQGRYGYSSVGLGSNIFRFTQGFGDRQPGNLHLTGIHRAFIPNQNTLRESMCQTKDQRKYDDIDPLEWPSNFVDHSLPEGSLTINNKDDSSHYKFQIYSPMSVLESSSDSLEDETEAKSPLRSP</sequence>
<name>A0AAV5L4H1_9ROSI</name>
<feature type="compositionally biased region" description="Polar residues" evidence="1">
    <location>
        <begin position="96"/>
        <end position="110"/>
    </location>
</feature>
<accession>A0AAV5L4H1</accession>
<feature type="compositionally biased region" description="Basic and acidic residues" evidence="1">
    <location>
        <begin position="143"/>
        <end position="159"/>
    </location>
</feature>
<reference evidence="2 3" key="1">
    <citation type="journal article" date="2021" name="Commun. Biol.">
        <title>The genome of Shorea leprosula (Dipterocarpaceae) highlights the ecological relevance of drought in aseasonal tropical rainforests.</title>
        <authorList>
            <person name="Ng K.K.S."/>
            <person name="Kobayashi M.J."/>
            <person name="Fawcett J.A."/>
            <person name="Hatakeyama M."/>
            <person name="Paape T."/>
            <person name="Ng C.H."/>
            <person name="Ang C.C."/>
            <person name="Tnah L.H."/>
            <person name="Lee C.T."/>
            <person name="Nishiyama T."/>
            <person name="Sese J."/>
            <person name="O'Brien M.J."/>
            <person name="Copetti D."/>
            <person name="Mohd Noor M.I."/>
            <person name="Ong R.C."/>
            <person name="Putra M."/>
            <person name="Sireger I.Z."/>
            <person name="Indrioko S."/>
            <person name="Kosugi Y."/>
            <person name="Izuno A."/>
            <person name="Isagi Y."/>
            <person name="Lee S.L."/>
            <person name="Shimizu K.K."/>
        </authorList>
    </citation>
    <scope>NUCLEOTIDE SEQUENCE [LARGE SCALE GENOMIC DNA]</scope>
    <source>
        <strain evidence="2">214</strain>
    </source>
</reference>
<evidence type="ECO:0008006" key="4">
    <source>
        <dbReference type="Google" id="ProtNLM"/>
    </source>
</evidence>
<dbReference type="Gene3D" id="1.20.5.190">
    <property type="match status" value="1"/>
</dbReference>
<dbReference type="Proteomes" id="UP001054252">
    <property type="component" value="Unassembled WGS sequence"/>
</dbReference>
<feature type="region of interest" description="Disordered" evidence="1">
    <location>
        <begin position="96"/>
        <end position="159"/>
    </location>
</feature>
<evidence type="ECO:0000313" key="2">
    <source>
        <dbReference type="EMBL" id="GKV32039.1"/>
    </source>
</evidence>
<dbReference type="CDD" id="cd14686">
    <property type="entry name" value="bZIP"/>
    <property type="match status" value="1"/>
</dbReference>
<proteinExistence type="predicted"/>
<dbReference type="AlphaFoldDB" id="A0AAV5L4H1"/>